<dbReference type="Proteomes" id="UP000582659">
    <property type="component" value="Unassembled WGS sequence"/>
</dbReference>
<feature type="coiled-coil region" evidence="1">
    <location>
        <begin position="179"/>
        <end position="344"/>
    </location>
</feature>
<evidence type="ECO:0000256" key="1">
    <source>
        <dbReference type="SAM" id="Coils"/>
    </source>
</evidence>
<evidence type="ECO:0000313" key="3">
    <source>
        <dbReference type="EMBL" id="CAD5217894.1"/>
    </source>
</evidence>
<feature type="coiled-coil region" evidence="1">
    <location>
        <begin position="1321"/>
        <end position="1432"/>
    </location>
</feature>
<feature type="coiled-coil region" evidence="1">
    <location>
        <begin position="1140"/>
        <end position="1224"/>
    </location>
</feature>
<dbReference type="GO" id="GO:0005643">
    <property type="term" value="C:nuclear pore"/>
    <property type="evidence" value="ECO:0007669"/>
    <property type="project" value="TreeGrafter"/>
</dbReference>
<keyword evidence="1" id="KW-0175">Coiled coil</keyword>
<dbReference type="GO" id="GO:0006406">
    <property type="term" value="P:mRNA export from nucleus"/>
    <property type="evidence" value="ECO:0007669"/>
    <property type="project" value="TreeGrafter"/>
</dbReference>
<dbReference type="Proteomes" id="UP000659654">
    <property type="component" value="Unassembled WGS sequence"/>
</dbReference>
<name>A0A1I7SRR5_BURXY</name>
<dbReference type="SUPFAM" id="SSF90257">
    <property type="entry name" value="Myosin rod fragments"/>
    <property type="match status" value="1"/>
</dbReference>
<evidence type="ECO:0000313" key="4">
    <source>
        <dbReference type="Proteomes" id="UP000095284"/>
    </source>
</evidence>
<gene>
    <name evidence="3" type="ORF">BXYJ_LOCUS5287</name>
</gene>
<feature type="coiled-coil region" evidence="1">
    <location>
        <begin position="582"/>
        <end position="609"/>
    </location>
</feature>
<dbReference type="EMBL" id="CAJFDI010000002">
    <property type="protein sequence ID" value="CAD5217894.1"/>
    <property type="molecule type" value="Genomic_DNA"/>
</dbReference>
<evidence type="ECO:0000313" key="6">
    <source>
        <dbReference type="WBParaSite" id="BXY_1573200.1"/>
    </source>
</evidence>
<feature type="coiled-coil region" evidence="1">
    <location>
        <begin position="383"/>
        <end position="540"/>
    </location>
</feature>
<evidence type="ECO:0000256" key="2">
    <source>
        <dbReference type="SAM" id="MobiDB-lite"/>
    </source>
</evidence>
<feature type="coiled-coil region" evidence="1">
    <location>
        <begin position="1003"/>
        <end position="1048"/>
    </location>
</feature>
<organism evidence="4 6">
    <name type="scientific">Bursaphelenchus xylophilus</name>
    <name type="common">Pinewood nematode worm</name>
    <name type="synonym">Aphelenchoides xylophilus</name>
    <dbReference type="NCBI Taxonomy" id="6326"/>
    <lineage>
        <taxon>Eukaryota</taxon>
        <taxon>Metazoa</taxon>
        <taxon>Ecdysozoa</taxon>
        <taxon>Nematoda</taxon>
        <taxon>Chromadorea</taxon>
        <taxon>Rhabditida</taxon>
        <taxon>Tylenchina</taxon>
        <taxon>Tylenchomorpha</taxon>
        <taxon>Aphelenchoidea</taxon>
        <taxon>Aphelenchoididae</taxon>
        <taxon>Bursaphelenchus</taxon>
    </lineage>
</organism>
<evidence type="ECO:0000313" key="5">
    <source>
        <dbReference type="Proteomes" id="UP000659654"/>
    </source>
</evidence>
<feature type="coiled-coil region" evidence="1">
    <location>
        <begin position="751"/>
        <end position="845"/>
    </location>
</feature>
<keyword evidence="5" id="KW-1185">Reference proteome</keyword>
<reference evidence="6" key="1">
    <citation type="submission" date="2016-11" db="UniProtKB">
        <authorList>
            <consortium name="WormBaseParasite"/>
        </authorList>
    </citation>
    <scope>IDENTIFICATION</scope>
</reference>
<feature type="coiled-coil region" evidence="1">
    <location>
        <begin position="935"/>
        <end position="973"/>
    </location>
</feature>
<dbReference type="OrthoDB" id="5849780at2759"/>
<dbReference type="Gene3D" id="1.10.287.1490">
    <property type="match status" value="2"/>
</dbReference>
<dbReference type="GO" id="GO:0017056">
    <property type="term" value="F:structural constituent of nuclear pore"/>
    <property type="evidence" value="ECO:0007669"/>
    <property type="project" value="TreeGrafter"/>
</dbReference>
<feature type="coiled-coil region" evidence="1">
    <location>
        <begin position="635"/>
        <end position="669"/>
    </location>
</feature>
<dbReference type="WBParaSite" id="BXY_1573200.1">
    <property type="protein sequence ID" value="BXY_1573200.1"/>
    <property type="gene ID" value="BXY_1573200"/>
</dbReference>
<dbReference type="GO" id="GO:1901673">
    <property type="term" value="P:regulation of mitotic spindle assembly"/>
    <property type="evidence" value="ECO:0007669"/>
    <property type="project" value="TreeGrafter"/>
</dbReference>
<reference evidence="3" key="2">
    <citation type="submission" date="2020-09" db="EMBL/GenBank/DDBJ databases">
        <authorList>
            <person name="Kikuchi T."/>
        </authorList>
    </citation>
    <scope>NUCLEOTIDE SEQUENCE</scope>
    <source>
        <strain evidence="3">Ka4C1</strain>
    </source>
</reference>
<accession>A0A1I7SRR5</accession>
<sequence length="1432" mass="165294">MENVMTESENIAQPDDPVYFVTEELKQLRGKIQVLETDLFTQRSHVSEQANQIYDLNKKLKLAESESSAGAEAVRELNADNARLREQLISTDKEQAVLREKAANLEGQIARYMDANSKLQLQLQKEHRGANELRSKLNRLESEQINLKSVAKHNEIENSRLERELAAAFQAQKLNSELYVQYLAERDDLKHQLKKMESLKSEAEAVLQIKSQAFEIDTANFKKEVEEKNEQLRQLQKSLEQLTNANKRLSAEVQTQKLAAANWEKRHQEAVESYDGEFGRLSEIAEKSESELKAKDEEIAKIQSSFELKLKELEELKKEKDVEIEILRDELHKAKEDIRIKDEMYQGGHSIFSPAAQETLSLLKDAPSLTEIYAAHIDLKAELAKKVVLLQQAEKTLTKLREAFQAQTPILRQRTAQYEEAILELKHTTAQLKQYKQERDQVLVAQDASQHELQFTKDELERYQRDYRALSEQIQHLLKEKQEPSENPLLFADIKELQLKNRELVSRLNTMESEKESALKAAEDKKFKELKDKLVALEQIRDDKDWQLGKMNTLVNDYKEQLKRKQSVDQHAPPRTLPDLEVNRLKSQLHSLESQLKCAEFKAETFEKRFTGLANTQTQRETQWTEQKTSLTAQIERLTKDSNEKHAEISQLKQKIQELTIQIKRHAGQHQDLALRLEFVSKKRDEIFFREQQKDKIIDELRDQNRTLDLNYREISHTNALFKAQLTEFAKKFDLNSDLKASFSDFEALINRQEAKTRQEIDQKLAELTSENQTLKSTNLELNLAKEKLENDLKLLKLELESEVKRLKFELEHASISLDPVKNENSELKEKLKKLTEELLEYEKTATESSLFYTNNLMLVNEVEILKYQLDATARLTEYWKSRWEADFNLKIESSGEIPPEEKLDYSDSIRSLFNEAELRIQETNDRLLDAHTRQMELEMEKQNLEAAISEINKKFEAKIAEYEEKLKKSEEKVVKPVKREHNEMEVDEIPAKIPKIELDFDLEDIKGQLEQRNNELKLVNDQFEDFQKIAESERIQLQEEINHLKNEKSALWQRTEQIINEVRTKLEQSPENLETSELLNVLRQELANETAQRLQLLGQNEVLRRETQDCIAAQLHLRTELKKLNSDLTAATAQTQQIKLNASKKIDEANALLAEKQRNLDQLKANFTKKLEEQTKDVELELSTLKQKVSEQENELKIVKDEKEKIANELEKKNEECGKVKALAVKFREELKSARAQKPAGAAATSAAATATPAAPATSSVVAASFSQPAVSAPSRTIEPPKPTPPRAQRGPQAGVGRVQQQILRNQGAVRAPAPAQPLYGQNKARILKLEEENKDLTTKLSAQTSEAQTLKEKLTTLESQIKERELRIAALEKRISELEEEKEDLQGTIEADKMRHEMVESSYAKARQTINELKEQIKQLETAKEEITPN</sequence>
<dbReference type="SMR" id="A0A1I7SRR5"/>
<feature type="coiled-coil region" evidence="1">
    <location>
        <begin position="46"/>
        <end position="150"/>
    </location>
</feature>
<feature type="region of interest" description="Disordered" evidence="2">
    <location>
        <begin position="1270"/>
        <end position="1300"/>
    </location>
</feature>
<protein>
    <submittedName>
        <fullName evidence="3">(pine wood nematode) hypothetical protein</fullName>
    </submittedName>
</protein>
<dbReference type="PANTHER" id="PTHR18898:SF2">
    <property type="entry name" value="NUCLEOPROTEIN TPR"/>
    <property type="match status" value="1"/>
</dbReference>
<dbReference type="EMBL" id="CAJFCV020000002">
    <property type="protein sequence ID" value="CAG9101938.1"/>
    <property type="molecule type" value="Genomic_DNA"/>
</dbReference>
<dbReference type="Proteomes" id="UP000095284">
    <property type="component" value="Unplaced"/>
</dbReference>
<dbReference type="PANTHER" id="PTHR18898">
    <property type="entry name" value="NUCLEOPROTEIN TPR-RELATED"/>
    <property type="match status" value="1"/>
</dbReference>
<proteinExistence type="predicted"/>